<dbReference type="Pfam" id="PF14559">
    <property type="entry name" value="TPR_19"/>
    <property type="match status" value="1"/>
</dbReference>
<evidence type="ECO:0000313" key="6">
    <source>
        <dbReference type="EMBL" id="CAD7700346.1"/>
    </source>
</evidence>
<feature type="repeat" description="TPR" evidence="4">
    <location>
        <begin position="92"/>
        <end position="125"/>
    </location>
</feature>
<dbReference type="InterPro" id="IPR051939">
    <property type="entry name" value="Glycosyltr_41/O-GlcNAc_trsf"/>
</dbReference>
<sequence>MESDATAAELAEVDSPLSSPTSVAGLGVLRRRSLFLDKEQSPVLFRSGDLSPRGAREQQRQQRLAAMLLERGKARDALQLVEKALPGRPDDTNWISLRGQCYLKMDSPPAAYACFVSALKLDPKHVDSLMGLAALYNTKEMMQECIDAATKAHNLRPEDKMIREMLAIALMDMGTKLKIAGDMDRCIENYKRALEVCEDYGPACYNLGVVHYELNEKDKALEYYKKAAELQPNYAQAHCNMGVIHKEQSNLELAIQCYEKALVCNPNFQTVHNNLATALSELGTKLKMEGKFDEGVAMYERALGHNPKHVQAVYNLGVAYGESGHLDRAIFMRRQYTATPLHCRSGQIFHRV</sequence>
<keyword evidence="3" id="KW-0808">Transferase</keyword>
<keyword evidence="7" id="KW-1185">Reference proteome</keyword>
<dbReference type="AlphaFoldDB" id="A0A8S1IYT1"/>
<dbReference type="GO" id="GO:0016757">
    <property type="term" value="F:glycosyltransferase activity"/>
    <property type="evidence" value="ECO:0007669"/>
    <property type="project" value="UniProtKB-KW"/>
</dbReference>
<evidence type="ECO:0000256" key="4">
    <source>
        <dbReference type="PROSITE-ProRule" id="PRU00339"/>
    </source>
</evidence>
<evidence type="ECO:0000313" key="7">
    <source>
        <dbReference type="Proteomes" id="UP000708148"/>
    </source>
</evidence>
<dbReference type="InterPro" id="IPR006597">
    <property type="entry name" value="Sel1-like"/>
</dbReference>
<dbReference type="InterPro" id="IPR011990">
    <property type="entry name" value="TPR-like_helical_dom_sf"/>
</dbReference>
<dbReference type="Proteomes" id="UP000708148">
    <property type="component" value="Unassembled WGS sequence"/>
</dbReference>
<dbReference type="PROSITE" id="PS50005">
    <property type="entry name" value="TPR"/>
    <property type="match status" value="4"/>
</dbReference>
<keyword evidence="2" id="KW-0328">Glycosyltransferase</keyword>
<evidence type="ECO:0000256" key="3">
    <source>
        <dbReference type="ARBA" id="ARBA00022679"/>
    </source>
</evidence>
<comment type="pathway">
    <text evidence="1">Protein modification; protein glycosylation.</text>
</comment>
<gene>
    <name evidence="6" type="ORF">OSTQU699_LOCUS5705</name>
</gene>
<protein>
    <recommendedName>
        <fullName evidence="8">UDP-N-acetylglucosamine--peptide N-acetylglucosaminyltransferase SPINDLY</fullName>
    </recommendedName>
</protein>
<name>A0A8S1IYT1_9CHLO</name>
<dbReference type="EMBL" id="CAJHUC010001230">
    <property type="protein sequence ID" value="CAD7700346.1"/>
    <property type="molecule type" value="Genomic_DNA"/>
</dbReference>
<feature type="repeat" description="TPR" evidence="4">
    <location>
        <begin position="276"/>
        <end position="309"/>
    </location>
</feature>
<dbReference type="PANTHER" id="PTHR44835">
    <property type="entry name" value="UDP-N-ACETYLGLUCOSAMINE--PEPTIDE N-ACETYLGLUCOSAMINYLTRANSFERASE SPINDLY-RELATED"/>
    <property type="match status" value="1"/>
</dbReference>
<evidence type="ECO:0000256" key="2">
    <source>
        <dbReference type="ARBA" id="ARBA00022676"/>
    </source>
</evidence>
<dbReference type="PROSITE" id="PS50293">
    <property type="entry name" value="TPR_REGION"/>
    <property type="match status" value="1"/>
</dbReference>
<comment type="caution">
    <text evidence="6">The sequence shown here is derived from an EMBL/GenBank/DDBJ whole genome shotgun (WGS) entry which is preliminary data.</text>
</comment>
<dbReference type="SMART" id="SM00671">
    <property type="entry name" value="SEL1"/>
    <property type="match status" value="2"/>
</dbReference>
<feature type="repeat" description="TPR" evidence="4">
    <location>
        <begin position="235"/>
        <end position="268"/>
    </location>
</feature>
<proteinExistence type="predicted"/>
<dbReference type="InterPro" id="IPR019734">
    <property type="entry name" value="TPR_rpt"/>
</dbReference>
<dbReference type="Pfam" id="PF00515">
    <property type="entry name" value="TPR_1"/>
    <property type="match status" value="2"/>
</dbReference>
<evidence type="ECO:0000256" key="1">
    <source>
        <dbReference type="ARBA" id="ARBA00004922"/>
    </source>
</evidence>
<evidence type="ECO:0000256" key="5">
    <source>
        <dbReference type="SAM" id="MobiDB-lite"/>
    </source>
</evidence>
<reference evidence="6" key="1">
    <citation type="submission" date="2020-12" db="EMBL/GenBank/DDBJ databases">
        <authorList>
            <person name="Iha C."/>
        </authorList>
    </citation>
    <scope>NUCLEOTIDE SEQUENCE</scope>
</reference>
<keyword evidence="4" id="KW-0802">TPR repeat</keyword>
<accession>A0A8S1IYT1</accession>
<dbReference type="OrthoDB" id="9991317at2759"/>
<feature type="repeat" description="TPR" evidence="4">
    <location>
        <begin position="201"/>
        <end position="234"/>
    </location>
</feature>
<dbReference type="Gene3D" id="1.25.40.10">
    <property type="entry name" value="Tetratricopeptide repeat domain"/>
    <property type="match status" value="4"/>
</dbReference>
<organism evidence="6 7">
    <name type="scientific">Ostreobium quekettii</name>
    <dbReference type="NCBI Taxonomy" id="121088"/>
    <lineage>
        <taxon>Eukaryota</taxon>
        <taxon>Viridiplantae</taxon>
        <taxon>Chlorophyta</taxon>
        <taxon>core chlorophytes</taxon>
        <taxon>Ulvophyceae</taxon>
        <taxon>TCBD clade</taxon>
        <taxon>Bryopsidales</taxon>
        <taxon>Ostreobineae</taxon>
        <taxon>Ostreobiaceae</taxon>
        <taxon>Ostreobium</taxon>
    </lineage>
</organism>
<dbReference type="SMART" id="SM00028">
    <property type="entry name" value="TPR"/>
    <property type="match status" value="6"/>
</dbReference>
<feature type="region of interest" description="Disordered" evidence="5">
    <location>
        <begin position="1"/>
        <end position="22"/>
    </location>
</feature>
<evidence type="ECO:0008006" key="8">
    <source>
        <dbReference type="Google" id="ProtNLM"/>
    </source>
</evidence>
<dbReference type="SUPFAM" id="SSF48452">
    <property type="entry name" value="TPR-like"/>
    <property type="match status" value="1"/>
</dbReference>
<dbReference type="PANTHER" id="PTHR44835:SF1">
    <property type="entry name" value="PROTEIN O-GLCNAC TRANSFERASE"/>
    <property type="match status" value="1"/>
</dbReference>